<reference evidence="2" key="1">
    <citation type="journal article" date="2022" name="Int. J. Mol. Sci.">
        <title>Draft Genome of Tanacetum Coccineum: Genomic Comparison of Closely Related Tanacetum-Family Plants.</title>
        <authorList>
            <person name="Yamashiro T."/>
            <person name="Shiraishi A."/>
            <person name="Nakayama K."/>
            <person name="Satake H."/>
        </authorList>
    </citation>
    <scope>NUCLEOTIDE SEQUENCE</scope>
</reference>
<reference evidence="2" key="2">
    <citation type="submission" date="2022-01" db="EMBL/GenBank/DDBJ databases">
        <authorList>
            <person name="Yamashiro T."/>
            <person name="Shiraishi A."/>
            <person name="Satake H."/>
            <person name="Nakayama K."/>
        </authorList>
    </citation>
    <scope>NUCLEOTIDE SEQUENCE</scope>
</reference>
<dbReference type="PANTHER" id="PTHR34064">
    <property type="entry name" value="OS04G0672300 PROTEIN"/>
    <property type="match status" value="1"/>
</dbReference>
<feature type="transmembrane region" description="Helical" evidence="1">
    <location>
        <begin position="116"/>
        <end position="136"/>
    </location>
</feature>
<gene>
    <name evidence="2" type="ORF">Tco_1091163</name>
</gene>
<dbReference type="PANTHER" id="PTHR34064:SF5">
    <property type="entry name" value="PROTEIN, PUTATIVE-RELATED"/>
    <property type="match status" value="1"/>
</dbReference>
<dbReference type="EMBL" id="BQNB010020409">
    <property type="protein sequence ID" value="GJT95645.1"/>
    <property type="molecule type" value="Genomic_DNA"/>
</dbReference>
<organism evidence="2 3">
    <name type="scientific">Tanacetum coccineum</name>
    <dbReference type="NCBI Taxonomy" id="301880"/>
    <lineage>
        <taxon>Eukaryota</taxon>
        <taxon>Viridiplantae</taxon>
        <taxon>Streptophyta</taxon>
        <taxon>Embryophyta</taxon>
        <taxon>Tracheophyta</taxon>
        <taxon>Spermatophyta</taxon>
        <taxon>Magnoliopsida</taxon>
        <taxon>eudicotyledons</taxon>
        <taxon>Gunneridae</taxon>
        <taxon>Pentapetalae</taxon>
        <taxon>asterids</taxon>
        <taxon>campanulids</taxon>
        <taxon>Asterales</taxon>
        <taxon>Asteraceae</taxon>
        <taxon>Asteroideae</taxon>
        <taxon>Anthemideae</taxon>
        <taxon>Anthemidinae</taxon>
        <taxon>Tanacetum</taxon>
    </lineage>
</organism>
<proteinExistence type="predicted"/>
<name>A0ABQ5I6B9_9ASTR</name>
<keyword evidence="3" id="KW-1185">Reference proteome</keyword>
<evidence type="ECO:0000256" key="1">
    <source>
        <dbReference type="SAM" id="Phobius"/>
    </source>
</evidence>
<comment type="caution">
    <text evidence="2">The sequence shown here is derived from an EMBL/GenBank/DDBJ whole genome shotgun (WGS) entry which is preliminary data.</text>
</comment>
<sequence>VVNCDSHCVSRVALLDSMDVNDVPLKIKVSVDDQMLIVRNVDIEKGNSEAPKYASLLGKLKKQISFEMRGKCVQSLLMNHSLHKFSIQDNTTAGKVTEAPRTRKYRHTGSFNPRKVALVFSALSSLGTIVLIFLTLRV</sequence>
<keyword evidence="1" id="KW-0812">Transmembrane</keyword>
<evidence type="ECO:0000313" key="2">
    <source>
        <dbReference type="EMBL" id="GJT95645.1"/>
    </source>
</evidence>
<protein>
    <submittedName>
        <fullName evidence="2">Uncharacterized protein</fullName>
    </submittedName>
</protein>
<keyword evidence="1" id="KW-0472">Membrane</keyword>
<evidence type="ECO:0000313" key="3">
    <source>
        <dbReference type="Proteomes" id="UP001151760"/>
    </source>
</evidence>
<feature type="non-terminal residue" evidence="2">
    <location>
        <position position="1"/>
    </location>
</feature>
<accession>A0ABQ5I6B9</accession>
<keyword evidence="1" id="KW-1133">Transmembrane helix</keyword>
<dbReference type="Proteomes" id="UP001151760">
    <property type="component" value="Unassembled WGS sequence"/>
</dbReference>